<feature type="compositionally biased region" description="Basic residues" evidence="1">
    <location>
        <begin position="1"/>
        <end position="11"/>
    </location>
</feature>
<proteinExistence type="predicted"/>
<evidence type="ECO:0000256" key="1">
    <source>
        <dbReference type="SAM" id="MobiDB-lite"/>
    </source>
</evidence>
<protein>
    <submittedName>
        <fullName evidence="2">Uncharacterized protein</fullName>
    </submittedName>
</protein>
<organism evidence="2 3">
    <name type="scientific">Sclerotinia sclerotiorum (strain ATCC 18683 / 1980 / Ss-1)</name>
    <name type="common">White mold</name>
    <name type="synonym">Whetzelinia sclerotiorum</name>
    <dbReference type="NCBI Taxonomy" id="665079"/>
    <lineage>
        <taxon>Eukaryota</taxon>
        <taxon>Fungi</taxon>
        <taxon>Dikarya</taxon>
        <taxon>Ascomycota</taxon>
        <taxon>Pezizomycotina</taxon>
        <taxon>Leotiomycetes</taxon>
        <taxon>Helotiales</taxon>
        <taxon>Sclerotiniaceae</taxon>
        <taxon>Sclerotinia</taxon>
    </lineage>
</organism>
<evidence type="ECO:0000313" key="2">
    <source>
        <dbReference type="EMBL" id="EDN91665.1"/>
    </source>
</evidence>
<feature type="region of interest" description="Disordered" evidence="1">
    <location>
        <begin position="1"/>
        <end position="34"/>
    </location>
</feature>
<keyword evidence="3" id="KW-1185">Reference proteome</keyword>
<dbReference type="AlphaFoldDB" id="A7E6Z3"/>
<sequence length="89" mass="10394">MGRRKMRRKLGARFGGSGQMRRTNRMRKPYEPTKKENCEDVQVYPTETPLWAGCSSTNQQLGNTKVKCRKFEKMRWVALLMTVVLPESK</sequence>
<dbReference type="EMBL" id="CH476621">
    <property type="protein sequence ID" value="EDN91665.1"/>
    <property type="molecule type" value="Genomic_DNA"/>
</dbReference>
<gene>
    <name evidence="2" type="ORF">SS1G_01069</name>
</gene>
<dbReference type="KEGG" id="ssl:SS1G_01069"/>
<evidence type="ECO:0000313" key="3">
    <source>
        <dbReference type="Proteomes" id="UP000001312"/>
    </source>
</evidence>
<dbReference type="RefSeq" id="XP_001598979.1">
    <property type="nucleotide sequence ID" value="XM_001598929.1"/>
</dbReference>
<dbReference type="InParanoid" id="A7E6Z3"/>
<reference evidence="3" key="1">
    <citation type="journal article" date="2011" name="PLoS Genet.">
        <title>Genomic analysis of the necrotrophic fungal pathogens Sclerotinia sclerotiorum and Botrytis cinerea.</title>
        <authorList>
            <person name="Amselem J."/>
            <person name="Cuomo C.A."/>
            <person name="van Kan J.A."/>
            <person name="Viaud M."/>
            <person name="Benito E.P."/>
            <person name="Couloux A."/>
            <person name="Coutinho P.M."/>
            <person name="de Vries R.P."/>
            <person name="Dyer P.S."/>
            <person name="Fillinger S."/>
            <person name="Fournier E."/>
            <person name="Gout L."/>
            <person name="Hahn M."/>
            <person name="Kohn L."/>
            <person name="Lapalu N."/>
            <person name="Plummer K.M."/>
            <person name="Pradier J.M."/>
            <person name="Quevillon E."/>
            <person name="Sharon A."/>
            <person name="Simon A."/>
            <person name="ten Have A."/>
            <person name="Tudzynski B."/>
            <person name="Tudzynski P."/>
            <person name="Wincker P."/>
            <person name="Andrew M."/>
            <person name="Anthouard V."/>
            <person name="Beever R.E."/>
            <person name="Beffa R."/>
            <person name="Benoit I."/>
            <person name="Bouzid O."/>
            <person name="Brault B."/>
            <person name="Chen Z."/>
            <person name="Choquer M."/>
            <person name="Collemare J."/>
            <person name="Cotton P."/>
            <person name="Danchin E.G."/>
            <person name="Da Silva C."/>
            <person name="Gautier A."/>
            <person name="Giraud C."/>
            <person name="Giraud T."/>
            <person name="Gonzalez C."/>
            <person name="Grossetete S."/>
            <person name="Guldener U."/>
            <person name="Henrissat B."/>
            <person name="Howlett B.J."/>
            <person name="Kodira C."/>
            <person name="Kretschmer M."/>
            <person name="Lappartient A."/>
            <person name="Leroch M."/>
            <person name="Levis C."/>
            <person name="Mauceli E."/>
            <person name="Neuveglise C."/>
            <person name="Oeser B."/>
            <person name="Pearson M."/>
            <person name="Poulain J."/>
            <person name="Poussereau N."/>
            <person name="Quesneville H."/>
            <person name="Rascle C."/>
            <person name="Schumacher J."/>
            <person name="Segurens B."/>
            <person name="Sexton A."/>
            <person name="Silva E."/>
            <person name="Sirven C."/>
            <person name="Soanes D.M."/>
            <person name="Talbot N.J."/>
            <person name="Templeton M."/>
            <person name="Yandava C."/>
            <person name="Yarden O."/>
            <person name="Zeng Q."/>
            <person name="Rollins J.A."/>
            <person name="Lebrun M.H."/>
            <person name="Dickman M."/>
        </authorList>
    </citation>
    <scope>NUCLEOTIDE SEQUENCE [LARGE SCALE GENOMIC DNA]</scope>
    <source>
        <strain evidence="3">ATCC 18683 / 1980 / Ss-1</strain>
    </source>
</reference>
<accession>A7E6Z3</accession>
<name>A7E6Z3_SCLS1</name>
<dbReference type="GeneID" id="5494796"/>
<dbReference type="Proteomes" id="UP000001312">
    <property type="component" value="Unassembled WGS sequence"/>
</dbReference>
<dbReference type="HOGENOM" id="CLU_2456108_0_0_1"/>